<keyword evidence="12" id="KW-0325">Glycoprotein</keyword>
<evidence type="ECO:0000313" key="28">
    <source>
        <dbReference type="EMBL" id="KAG7159931.1"/>
    </source>
</evidence>
<feature type="transmembrane region" description="Helical" evidence="26">
    <location>
        <begin position="233"/>
        <end position="253"/>
    </location>
</feature>
<evidence type="ECO:0000256" key="15">
    <source>
        <dbReference type="ARBA" id="ARBA00050101"/>
    </source>
</evidence>
<dbReference type="PANTHER" id="PTHR11662">
    <property type="entry name" value="SOLUTE CARRIER FAMILY 17"/>
    <property type="match status" value="1"/>
</dbReference>
<comment type="catalytic activity">
    <reaction evidence="18">
        <text>N-acetyl-L-aspartyl-L-glutamate(out) = N-acetyl-L-aspartyl-L-glutamate(in)</text>
        <dbReference type="Rhea" id="RHEA:72599"/>
        <dbReference type="ChEBI" id="CHEBI:76931"/>
    </reaction>
    <physiologicalReaction direction="left-to-right" evidence="18">
        <dbReference type="Rhea" id="RHEA:72600"/>
    </physiologicalReaction>
</comment>
<evidence type="ECO:0000256" key="12">
    <source>
        <dbReference type="ARBA" id="ARBA00023180"/>
    </source>
</evidence>
<evidence type="ECO:0000256" key="14">
    <source>
        <dbReference type="ARBA" id="ARBA00023329"/>
    </source>
</evidence>
<dbReference type="Gene3D" id="1.20.1250.20">
    <property type="entry name" value="MFS general substrate transporter like domains"/>
    <property type="match status" value="2"/>
</dbReference>
<evidence type="ECO:0000256" key="24">
    <source>
        <dbReference type="ARBA" id="ARBA00081195"/>
    </source>
</evidence>
<comment type="caution">
    <text evidence="28">The sequence shown here is derived from an EMBL/GenBank/DDBJ whole genome shotgun (WGS) entry which is preliminary data.</text>
</comment>
<evidence type="ECO:0000256" key="11">
    <source>
        <dbReference type="ARBA" id="ARBA00023136"/>
    </source>
</evidence>
<dbReference type="GO" id="GO:0016323">
    <property type="term" value="C:basolateral plasma membrane"/>
    <property type="evidence" value="ECO:0007669"/>
    <property type="project" value="UniProtKB-SubCell"/>
</dbReference>
<protein>
    <recommendedName>
        <fullName evidence="22">Sialin</fullName>
    </recommendedName>
    <alternativeName>
        <fullName evidence="25">H(+)/nitrate cotransporter</fullName>
    </alternativeName>
    <alternativeName>
        <fullName evidence="23">H(+)/sialic acid cotransporter</fullName>
    </alternativeName>
    <alternativeName>
        <fullName evidence="24">Vesicular excitatory amino acid transporter</fullName>
    </alternativeName>
</protein>
<keyword evidence="10" id="KW-0770">Synapse</keyword>
<evidence type="ECO:0000256" key="2">
    <source>
        <dbReference type="ARBA" id="ARBA00004554"/>
    </source>
</evidence>
<feature type="transmembrane region" description="Helical" evidence="26">
    <location>
        <begin position="285"/>
        <end position="303"/>
    </location>
</feature>
<evidence type="ECO:0000256" key="13">
    <source>
        <dbReference type="ARBA" id="ARBA00023228"/>
    </source>
</evidence>
<dbReference type="GO" id="GO:0005765">
    <property type="term" value="C:lysosomal membrane"/>
    <property type="evidence" value="ECO:0007669"/>
    <property type="project" value="UniProtKB-SubCell"/>
</dbReference>
<evidence type="ECO:0000256" key="8">
    <source>
        <dbReference type="ARBA" id="ARBA00022847"/>
    </source>
</evidence>
<evidence type="ECO:0000256" key="20">
    <source>
        <dbReference type="ARBA" id="ARBA00051612"/>
    </source>
</evidence>
<evidence type="ECO:0000256" key="23">
    <source>
        <dbReference type="ARBA" id="ARBA00080244"/>
    </source>
</evidence>
<evidence type="ECO:0000256" key="25">
    <source>
        <dbReference type="ARBA" id="ARBA00081925"/>
    </source>
</evidence>
<feature type="transmembrane region" description="Helical" evidence="26">
    <location>
        <begin position="110"/>
        <end position="127"/>
    </location>
</feature>
<evidence type="ECO:0000256" key="9">
    <source>
        <dbReference type="ARBA" id="ARBA00022989"/>
    </source>
</evidence>
<gene>
    <name evidence="28" type="primary">Pht-L6</name>
    <name evidence="28" type="ORF">Hamer_G017365</name>
</gene>
<evidence type="ECO:0000256" key="22">
    <source>
        <dbReference type="ARBA" id="ARBA00069713"/>
    </source>
</evidence>
<comment type="subcellular location">
    <subcellularLocation>
        <location evidence="2">Basolateral cell membrane</location>
        <topology evidence="2">Multi-pass membrane protein</topology>
    </subcellularLocation>
    <subcellularLocation>
        <location evidence="3">Cytoplasmic vesicle</location>
        <location evidence="3">Secretory vesicle membrane</location>
        <topology evidence="3">Multi-pass membrane protein</topology>
    </subcellularLocation>
    <subcellularLocation>
        <location evidence="1">Cytoplasmic vesicle</location>
        <location evidence="1">Secretory vesicle</location>
        <location evidence="1">Synaptic vesicle membrane</location>
    </subcellularLocation>
    <subcellularLocation>
        <location evidence="4">Lysosome membrane</location>
    </subcellularLocation>
</comment>
<keyword evidence="5" id="KW-0813">Transport</keyword>
<comment type="catalytic activity">
    <reaction evidence="19">
        <text>L-glutamate(out) = L-glutamate(in)</text>
        <dbReference type="Rhea" id="RHEA:66336"/>
        <dbReference type="ChEBI" id="CHEBI:29985"/>
    </reaction>
    <physiologicalReaction direction="left-to-right" evidence="19">
        <dbReference type="Rhea" id="RHEA:66337"/>
    </physiologicalReaction>
</comment>
<accession>A0A8J5JLV9</accession>
<evidence type="ECO:0000256" key="18">
    <source>
        <dbReference type="ARBA" id="ARBA00051403"/>
    </source>
</evidence>
<evidence type="ECO:0000256" key="6">
    <source>
        <dbReference type="ARBA" id="ARBA00022475"/>
    </source>
</evidence>
<reference evidence="28" key="1">
    <citation type="journal article" date="2021" name="Sci. Adv.">
        <title>The American lobster genome reveals insights on longevity, neural, and immune adaptations.</title>
        <authorList>
            <person name="Polinski J.M."/>
            <person name="Zimin A.V."/>
            <person name="Clark K.F."/>
            <person name="Kohn A.B."/>
            <person name="Sadowski N."/>
            <person name="Timp W."/>
            <person name="Ptitsyn A."/>
            <person name="Khanna P."/>
            <person name="Romanova D.Y."/>
            <person name="Williams P."/>
            <person name="Greenwood S.J."/>
            <person name="Moroz L.L."/>
            <person name="Walt D.R."/>
            <person name="Bodnar A.G."/>
        </authorList>
    </citation>
    <scope>NUCLEOTIDE SEQUENCE</scope>
    <source>
        <strain evidence="28">GMGI-L3</strain>
    </source>
</reference>
<keyword evidence="29" id="KW-1185">Reference proteome</keyword>
<feature type="transmembrane region" description="Helical" evidence="26">
    <location>
        <begin position="388"/>
        <end position="406"/>
    </location>
</feature>
<dbReference type="AlphaFoldDB" id="A0A8J5JLV9"/>
<evidence type="ECO:0000256" key="19">
    <source>
        <dbReference type="ARBA" id="ARBA00051447"/>
    </source>
</evidence>
<evidence type="ECO:0000256" key="21">
    <source>
        <dbReference type="ARBA" id="ARBA00056891"/>
    </source>
</evidence>
<comment type="catalytic activity">
    <reaction evidence="20">
        <text>D-glucuronate(out) + H(+)(out) = D-glucuronate(in) + H(+)(in)</text>
        <dbReference type="Rhea" id="RHEA:72591"/>
        <dbReference type="ChEBI" id="CHEBI:15378"/>
        <dbReference type="ChEBI" id="CHEBI:58720"/>
    </reaction>
    <physiologicalReaction direction="left-to-right" evidence="20">
        <dbReference type="Rhea" id="RHEA:72592"/>
    </physiologicalReaction>
</comment>
<keyword evidence="14" id="KW-0968">Cytoplasmic vesicle</keyword>
<dbReference type="FunFam" id="1.20.1250.20:FF:000003">
    <property type="entry name" value="Solute carrier family 17 member 3"/>
    <property type="match status" value="1"/>
</dbReference>
<feature type="transmembrane region" description="Helical" evidence="26">
    <location>
        <begin position="323"/>
        <end position="342"/>
    </location>
</feature>
<dbReference type="GO" id="GO:0030672">
    <property type="term" value="C:synaptic vesicle membrane"/>
    <property type="evidence" value="ECO:0007669"/>
    <property type="project" value="UniProtKB-SubCell"/>
</dbReference>
<feature type="transmembrane region" description="Helical" evidence="26">
    <location>
        <begin position="349"/>
        <end position="368"/>
    </location>
</feature>
<dbReference type="SUPFAM" id="SSF103473">
    <property type="entry name" value="MFS general substrate transporter"/>
    <property type="match status" value="1"/>
</dbReference>
<comment type="catalytic activity">
    <reaction evidence="15">
        <text>2 nitrate(out) + H(+)(out) = 2 nitrate(in) + H(+)(in)</text>
        <dbReference type="Rhea" id="RHEA:71539"/>
        <dbReference type="ChEBI" id="CHEBI:15378"/>
        <dbReference type="ChEBI" id="CHEBI:17632"/>
    </reaction>
    <physiologicalReaction direction="left-to-right" evidence="15">
        <dbReference type="Rhea" id="RHEA:71540"/>
    </physiologicalReaction>
</comment>
<dbReference type="CDD" id="cd17318">
    <property type="entry name" value="MFS_SLC17"/>
    <property type="match status" value="1"/>
</dbReference>
<keyword evidence="11 26" id="KW-0472">Membrane</keyword>
<organism evidence="28 29">
    <name type="scientific">Homarus americanus</name>
    <name type="common">American lobster</name>
    <dbReference type="NCBI Taxonomy" id="6706"/>
    <lineage>
        <taxon>Eukaryota</taxon>
        <taxon>Metazoa</taxon>
        <taxon>Ecdysozoa</taxon>
        <taxon>Arthropoda</taxon>
        <taxon>Crustacea</taxon>
        <taxon>Multicrustacea</taxon>
        <taxon>Malacostraca</taxon>
        <taxon>Eumalacostraca</taxon>
        <taxon>Eucarida</taxon>
        <taxon>Decapoda</taxon>
        <taxon>Pleocyemata</taxon>
        <taxon>Astacidea</taxon>
        <taxon>Nephropoidea</taxon>
        <taxon>Nephropidae</taxon>
        <taxon>Homarus</taxon>
    </lineage>
</organism>
<comment type="function">
    <text evidence="21">Receptor for CM101, a polysaccharide produced by group B Streptococcus with antipathoangiogenic properties.</text>
</comment>
<dbReference type="GO" id="GO:0015293">
    <property type="term" value="F:symporter activity"/>
    <property type="evidence" value="ECO:0007669"/>
    <property type="project" value="UniProtKB-KW"/>
</dbReference>
<evidence type="ECO:0000256" key="1">
    <source>
        <dbReference type="ARBA" id="ARBA00004432"/>
    </source>
</evidence>
<evidence type="ECO:0000256" key="17">
    <source>
        <dbReference type="ARBA" id="ARBA00050625"/>
    </source>
</evidence>
<dbReference type="InterPro" id="IPR020846">
    <property type="entry name" value="MFS_dom"/>
</dbReference>
<evidence type="ECO:0000313" key="29">
    <source>
        <dbReference type="Proteomes" id="UP000747542"/>
    </source>
</evidence>
<evidence type="ECO:0000256" key="16">
    <source>
        <dbReference type="ARBA" id="ARBA00050554"/>
    </source>
</evidence>
<evidence type="ECO:0000256" key="10">
    <source>
        <dbReference type="ARBA" id="ARBA00023018"/>
    </source>
</evidence>
<evidence type="ECO:0000256" key="3">
    <source>
        <dbReference type="ARBA" id="ARBA00004638"/>
    </source>
</evidence>
<keyword evidence="8" id="KW-0769">Symport</keyword>
<evidence type="ECO:0000256" key="4">
    <source>
        <dbReference type="ARBA" id="ARBA00004656"/>
    </source>
</evidence>
<feature type="transmembrane region" description="Helical" evidence="26">
    <location>
        <begin position="44"/>
        <end position="71"/>
    </location>
</feature>
<comment type="catalytic activity">
    <reaction evidence="16">
        <text>L-aspartate(out) = L-aspartate(in)</text>
        <dbReference type="Rhea" id="RHEA:66332"/>
        <dbReference type="ChEBI" id="CHEBI:29991"/>
    </reaction>
    <physiologicalReaction direction="left-to-right" evidence="16">
        <dbReference type="Rhea" id="RHEA:66333"/>
    </physiologicalReaction>
</comment>
<name>A0A8J5JLV9_HOMAM</name>
<dbReference type="EMBL" id="JAHLQT010031743">
    <property type="protein sequence ID" value="KAG7159931.1"/>
    <property type="molecule type" value="Genomic_DNA"/>
</dbReference>
<dbReference type="GO" id="GO:0006820">
    <property type="term" value="P:monoatomic anion transport"/>
    <property type="evidence" value="ECO:0007669"/>
    <property type="project" value="TreeGrafter"/>
</dbReference>
<dbReference type="Proteomes" id="UP000747542">
    <property type="component" value="Unassembled WGS sequence"/>
</dbReference>
<keyword evidence="6" id="KW-1003">Cell membrane</keyword>
<keyword evidence="13" id="KW-0458">Lysosome</keyword>
<evidence type="ECO:0000259" key="27">
    <source>
        <dbReference type="PROSITE" id="PS50850"/>
    </source>
</evidence>
<dbReference type="FunFam" id="1.20.1250.20:FF:000067">
    <property type="entry name" value="sialin isoform X2"/>
    <property type="match status" value="1"/>
</dbReference>
<dbReference type="InterPro" id="IPR036259">
    <property type="entry name" value="MFS_trans_sf"/>
</dbReference>
<dbReference type="Pfam" id="PF07690">
    <property type="entry name" value="MFS_1"/>
    <property type="match status" value="1"/>
</dbReference>
<comment type="catalytic activity">
    <reaction evidence="17">
        <text>N-acetylneuraminate(in) + H(+)(in) = N-acetylneuraminate(out) + H(+)(out)</text>
        <dbReference type="Rhea" id="RHEA:28987"/>
        <dbReference type="ChEBI" id="CHEBI:15378"/>
        <dbReference type="ChEBI" id="CHEBI:35418"/>
    </reaction>
    <physiologicalReaction direction="right-to-left" evidence="17">
        <dbReference type="Rhea" id="RHEA:28989"/>
    </physiologicalReaction>
</comment>
<evidence type="ECO:0000256" key="7">
    <source>
        <dbReference type="ARBA" id="ARBA00022692"/>
    </source>
</evidence>
<dbReference type="PROSITE" id="PS50850">
    <property type="entry name" value="MFS"/>
    <property type="match status" value="1"/>
</dbReference>
<keyword evidence="7 26" id="KW-0812">Transmembrane</keyword>
<dbReference type="PANTHER" id="PTHR11662:SF399">
    <property type="entry name" value="FI19708P1-RELATED"/>
    <property type="match status" value="1"/>
</dbReference>
<proteinExistence type="predicted"/>
<feature type="domain" description="Major facilitator superfamily (MFS) profile" evidence="27">
    <location>
        <begin position="44"/>
        <end position="436"/>
    </location>
</feature>
<feature type="transmembrane region" description="Helical" evidence="26">
    <location>
        <begin position="139"/>
        <end position="159"/>
    </location>
</feature>
<dbReference type="GO" id="GO:0046942">
    <property type="term" value="P:carboxylic acid transport"/>
    <property type="evidence" value="ECO:0007669"/>
    <property type="project" value="UniProtKB-ARBA"/>
</dbReference>
<sequence length="436" mass="46859">MPRDSLQQRPGTQDVLRRMVEDDHHLIETVPQTAPEGCFGARHILAFLGFLGFANVYAMRVNLSVAIVAMVNNTAIPHTNKNESDVCPASADNTTHPVKDGEFPWGETEQGLILGAFFYGYVLTNMLGGRLGELVGGKIVFGIGVLVTSIMTIFTPVVARASTPLFIALRVIEGLGEGVTFPAMNSMMAKWVPPLERSKMSSLVYAGAQFGTVISLPISGLLCQSSFLGGWPAVFYVFGVCGLLWFIVWMLLVHNTPESHPRISLDEKIYIQTTLNQSPSNTKSGFISALPYLVMWLFSIAAGQVADHLRARGILSTTATRKIFNSIGIYGPMICLVLVGYAGCHKDAAIALLCGAVGLNGATLSGYINSHLDIAPNFAGTLMGITNTAATIPGFLAPQLVGYLITGKMLQECGRQEALGSMALLQPRKTFSKAQE</sequence>
<evidence type="ECO:0000256" key="5">
    <source>
        <dbReference type="ARBA" id="ARBA00022448"/>
    </source>
</evidence>
<dbReference type="InterPro" id="IPR050382">
    <property type="entry name" value="MFS_Na/Anion_cotransporter"/>
</dbReference>
<dbReference type="InterPro" id="IPR011701">
    <property type="entry name" value="MFS"/>
</dbReference>
<keyword evidence="9 26" id="KW-1133">Transmembrane helix</keyword>
<evidence type="ECO:0000256" key="26">
    <source>
        <dbReference type="SAM" id="Phobius"/>
    </source>
</evidence>